<dbReference type="EMBL" id="NBNE01000270">
    <property type="protein sequence ID" value="OWZ20979.1"/>
    <property type="molecule type" value="Genomic_DNA"/>
</dbReference>
<protein>
    <submittedName>
        <fullName evidence="1">Uncharacterized protein</fullName>
    </submittedName>
</protein>
<evidence type="ECO:0000313" key="2">
    <source>
        <dbReference type="Proteomes" id="UP000198211"/>
    </source>
</evidence>
<keyword evidence="2" id="KW-1185">Reference proteome</keyword>
<proteinExistence type="predicted"/>
<accession>A0A225WVA0</accession>
<reference evidence="2" key="1">
    <citation type="submission" date="2017-03" db="EMBL/GenBank/DDBJ databases">
        <title>Phytopthora megakarya and P. palmivora, two closely related causual agents of cacao black pod achieved similar genome size and gene model numbers by different mechanisms.</title>
        <authorList>
            <person name="Ali S."/>
            <person name="Shao J."/>
            <person name="Larry D.J."/>
            <person name="Kronmiller B."/>
            <person name="Shen D."/>
            <person name="Strem M.D."/>
            <person name="Melnick R.L."/>
            <person name="Guiltinan M.J."/>
            <person name="Tyler B.M."/>
            <person name="Meinhardt L.W."/>
            <person name="Bailey B.A."/>
        </authorList>
    </citation>
    <scope>NUCLEOTIDE SEQUENCE [LARGE SCALE GENOMIC DNA]</scope>
    <source>
        <strain evidence="2">zdho120</strain>
    </source>
</reference>
<dbReference type="OrthoDB" id="167332at2759"/>
<evidence type="ECO:0000313" key="1">
    <source>
        <dbReference type="EMBL" id="OWZ20979.1"/>
    </source>
</evidence>
<organism evidence="1 2">
    <name type="scientific">Phytophthora megakarya</name>
    <dbReference type="NCBI Taxonomy" id="4795"/>
    <lineage>
        <taxon>Eukaryota</taxon>
        <taxon>Sar</taxon>
        <taxon>Stramenopiles</taxon>
        <taxon>Oomycota</taxon>
        <taxon>Peronosporomycetes</taxon>
        <taxon>Peronosporales</taxon>
        <taxon>Peronosporaceae</taxon>
        <taxon>Phytophthora</taxon>
    </lineage>
</organism>
<dbReference type="Proteomes" id="UP000198211">
    <property type="component" value="Unassembled WGS sequence"/>
</dbReference>
<name>A0A225WVA0_9STRA</name>
<dbReference type="AlphaFoldDB" id="A0A225WVA0"/>
<gene>
    <name evidence="1" type="ORF">PHMEG_0004549</name>
</gene>
<comment type="caution">
    <text evidence="1">The sequence shown here is derived from an EMBL/GenBank/DDBJ whole genome shotgun (WGS) entry which is preliminary data.</text>
</comment>
<sequence length="190" mass="21675">MGYLLPVIQVNLNQSPVASLANKTPLEILTGLVASTPLDVCLFPDRSPPLQQVDIANIDCYMQRLRASLHEMHMKVVICKKRRRFYQQTHKKGDICSFTTGDYVLWSRVDASLHDGKRLVRWVGPFQIFVAKLHSFMVVTFSPMTSTKLKFYQDPNLELTEEMVAHVASQGIIQGVEAIREHRFNSTSRQ</sequence>